<dbReference type="PANTHER" id="PTHR31672:SF13">
    <property type="entry name" value="F-BOX PROTEIN CPR30-LIKE"/>
    <property type="match status" value="1"/>
</dbReference>
<dbReference type="AlphaFoldDB" id="A0A072VK72"/>
<dbReference type="Gene3D" id="1.20.1280.50">
    <property type="match status" value="1"/>
</dbReference>
<dbReference type="InterPro" id="IPR001810">
    <property type="entry name" value="F-box_dom"/>
</dbReference>
<dbReference type="EnsemblPlants" id="KEH41823">
    <property type="protein sequence ID" value="KEH41823"/>
    <property type="gene ID" value="MTR_1g055055"/>
</dbReference>
<dbReference type="InterPro" id="IPR050796">
    <property type="entry name" value="SCF_F-box_component"/>
</dbReference>
<proteinExistence type="predicted"/>
<organism evidence="2 4">
    <name type="scientific">Medicago truncatula</name>
    <name type="common">Barrel medic</name>
    <name type="synonym">Medicago tribuloides</name>
    <dbReference type="NCBI Taxonomy" id="3880"/>
    <lineage>
        <taxon>Eukaryota</taxon>
        <taxon>Viridiplantae</taxon>
        <taxon>Streptophyta</taxon>
        <taxon>Embryophyta</taxon>
        <taxon>Tracheophyta</taxon>
        <taxon>Spermatophyta</taxon>
        <taxon>Magnoliopsida</taxon>
        <taxon>eudicotyledons</taxon>
        <taxon>Gunneridae</taxon>
        <taxon>Pentapetalae</taxon>
        <taxon>rosids</taxon>
        <taxon>fabids</taxon>
        <taxon>Fabales</taxon>
        <taxon>Fabaceae</taxon>
        <taxon>Papilionoideae</taxon>
        <taxon>50 kb inversion clade</taxon>
        <taxon>NPAAA clade</taxon>
        <taxon>Hologalegina</taxon>
        <taxon>IRL clade</taxon>
        <taxon>Trifolieae</taxon>
        <taxon>Medicago</taxon>
    </lineage>
</organism>
<dbReference type="PANTHER" id="PTHR31672">
    <property type="entry name" value="BNACNNG10540D PROTEIN"/>
    <property type="match status" value="1"/>
</dbReference>
<feature type="domain" description="F-box" evidence="1">
    <location>
        <begin position="20"/>
        <end position="66"/>
    </location>
</feature>
<dbReference type="Proteomes" id="UP000002051">
    <property type="component" value="Unassembled WGS sequence"/>
</dbReference>
<name>A0A072VK72_MEDTR</name>
<reference evidence="3" key="3">
    <citation type="submission" date="2015-04" db="UniProtKB">
        <authorList>
            <consortium name="EnsemblPlants"/>
        </authorList>
    </citation>
    <scope>IDENTIFICATION</scope>
    <source>
        <strain evidence="3">cv. Jemalong A17</strain>
    </source>
</reference>
<dbReference type="NCBIfam" id="TIGR01640">
    <property type="entry name" value="F_box_assoc_1"/>
    <property type="match status" value="1"/>
</dbReference>
<dbReference type="Pfam" id="PF00646">
    <property type="entry name" value="F-box"/>
    <property type="match status" value="1"/>
</dbReference>
<dbReference type="CDD" id="cd22157">
    <property type="entry name" value="F-box_AtFBW1-like"/>
    <property type="match status" value="1"/>
</dbReference>
<protein>
    <submittedName>
        <fullName evidence="2">F-box protein interaction domain protein</fullName>
    </submittedName>
</protein>
<dbReference type="SUPFAM" id="SSF81383">
    <property type="entry name" value="F-box domain"/>
    <property type="match status" value="1"/>
</dbReference>
<reference evidence="2 4" key="1">
    <citation type="journal article" date="2011" name="Nature">
        <title>The Medicago genome provides insight into the evolution of rhizobial symbioses.</title>
        <authorList>
            <person name="Young N.D."/>
            <person name="Debelle F."/>
            <person name="Oldroyd G.E."/>
            <person name="Geurts R."/>
            <person name="Cannon S.B."/>
            <person name="Udvardi M.K."/>
            <person name="Benedito V.A."/>
            <person name="Mayer K.F."/>
            <person name="Gouzy J."/>
            <person name="Schoof H."/>
            <person name="Van de Peer Y."/>
            <person name="Proost S."/>
            <person name="Cook D.R."/>
            <person name="Meyers B.C."/>
            <person name="Spannagl M."/>
            <person name="Cheung F."/>
            <person name="De Mita S."/>
            <person name="Krishnakumar V."/>
            <person name="Gundlach H."/>
            <person name="Zhou S."/>
            <person name="Mudge J."/>
            <person name="Bharti A.K."/>
            <person name="Murray J.D."/>
            <person name="Naoumkina M.A."/>
            <person name="Rosen B."/>
            <person name="Silverstein K.A."/>
            <person name="Tang H."/>
            <person name="Rombauts S."/>
            <person name="Zhao P.X."/>
            <person name="Zhou P."/>
            <person name="Barbe V."/>
            <person name="Bardou P."/>
            <person name="Bechner M."/>
            <person name="Bellec A."/>
            <person name="Berger A."/>
            <person name="Berges H."/>
            <person name="Bidwell S."/>
            <person name="Bisseling T."/>
            <person name="Choisne N."/>
            <person name="Couloux A."/>
            <person name="Denny R."/>
            <person name="Deshpande S."/>
            <person name="Dai X."/>
            <person name="Doyle J.J."/>
            <person name="Dudez A.M."/>
            <person name="Farmer A.D."/>
            <person name="Fouteau S."/>
            <person name="Franken C."/>
            <person name="Gibelin C."/>
            <person name="Gish J."/>
            <person name="Goldstein S."/>
            <person name="Gonzalez A.J."/>
            <person name="Green P.J."/>
            <person name="Hallab A."/>
            <person name="Hartog M."/>
            <person name="Hua A."/>
            <person name="Humphray S.J."/>
            <person name="Jeong D.H."/>
            <person name="Jing Y."/>
            <person name="Jocker A."/>
            <person name="Kenton S.M."/>
            <person name="Kim D.J."/>
            <person name="Klee K."/>
            <person name="Lai H."/>
            <person name="Lang C."/>
            <person name="Lin S."/>
            <person name="Macmil S.L."/>
            <person name="Magdelenat G."/>
            <person name="Matthews L."/>
            <person name="McCorrison J."/>
            <person name="Monaghan E.L."/>
            <person name="Mun J.H."/>
            <person name="Najar F.Z."/>
            <person name="Nicholson C."/>
            <person name="Noirot C."/>
            <person name="O'Bleness M."/>
            <person name="Paule C.R."/>
            <person name="Poulain J."/>
            <person name="Prion F."/>
            <person name="Qin B."/>
            <person name="Qu C."/>
            <person name="Retzel E.F."/>
            <person name="Riddle C."/>
            <person name="Sallet E."/>
            <person name="Samain S."/>
            <person name="Samson N."/>
            <person name="Sanders I."/>
            <person name="Saurat O."/>
            <person name="Scarpelli C."/>
            <person name="Schiex T."/>
            <person name="Segurens B."/>
            <person name="Severin A.J."/>
            <person name="Sherrier D.J."/>
            <person name="Shi R."/>
            <person name="Sims S."/>
            <person name="Singer S.R."/>
            <person name="Sinharoy S."/>
            <person name="Sterck L."/>
            <person name="Viollet A."/>
            <person name="Wang B.B."/>
            <person name="Wang K."/>
            <person name="Wang M."/>
            <person name="Wang X."/>
            <person name="Warfsmann J."/>
            <person name="Weissenbach J."/>
            <person name="White D.D."/>
            <person name="White J.D."/>
            <person name="Wiley G.B."/>
            <person name="Wincker P."/>
            <person name="Xing Y."/>
            <person name="Yang L."/>
            <person name="Yao Z."/>
            <person name="Ying F."/>
            <person name="Zhai J."/>
            <person name="Zhou L."/>
            <person name="Zuber A."/>
            <person name="Denarie J."/>
            <person name="Dixon R.A."/>
            <person name="May G.D."/>
            <person name="Schwartz D.C."/>
            <person name="Rogers J."/>
            <person name="Quetier F."/>
            <person name="Town C.D."/>
            <person name="Roe B.A."/>
        </authorList>
    </citation>
    <scope>NUCLEOTIDE SEQUENCE [LARGE SCALE GENOMIC DNA]</scope>
    <source>
        <strain evidence="2">A17</strain>
        <strain evidence="3 4">cv. Jemalong A17</strain>
    </source>
</reference>
<reference evidence="2 4" key="2">
    <citation type="journal article" date="2014" name="BMC Genomics">
        <title>An improved genome release (version Mt4.0) for the model legume Medicago truncatula.</title>
        <authorList>
            <person name="Tang H."/>
            <person name="Krishnakumar V."/>
            <person name="Bidwell S."/>
            <person name="Rosen B."/>
            <person name="Chan A."/>
            <person name="Zhou S."/>
            <person name="Gentzbittel L."/>
            <person name="Childs K.L."/>
            <person name="Yandell M."/>
            <person name="Gundlach H."/>
            <person name="Mayer K.F."/>
            <person name="Schwartz D.C."/>
            <person name="Town C.D."/>
        </authorList>
    </citation>
    <scope>GENOME REANNOTATION</scope>
    <source>
        <strain evidence="2">A17</strain>
        <strain evidence="3 4">cv. Jemalong A17</strain>
    </source>
</reference>
<sequence>MEETTASIGTLTLGDSLHTPPLVVCIPFDLIIEILCRLPVKFLLQFRCVCKSWNSLISNDPKFTKKHLHMMSTTKHRHLVTTTWIMAKELTVTSYPFDSLQLDSIFTSNPTQLDYSPIITSWQDGLIASCDGLLCFVIDQRLAVLYNPCIRKVKKLPSLDLPREEGSTLFALIITRFACKTQVKVHTLGTDSWRRIKDFPSMFRFGRHGVVVCGTVNWLTYYNSSDLGVIVSLHLGKESYQEIPVPDSGDFFLSTLDMMRECLCIFSRKRTDSFTDVWLEYGNKESWIKLISLPIFDVPYHTVYTRIVYISEDNNQVLLIFREDRRLKWVVYDCKMILLSV</sequence>
<dbReference type="STRING" id="3880.A0A072VK72"/>
<dbReference type="InterPro" id="IPR006527">
    <property type="entry name" value="F-box-assoc_dom_typ1"/>
</dbReference>
<dbReference type="InterPro" id="IPR036047">
    <property type="entry name" value="F-box-like_dom_sf"/>
</dbReference>
<dbReference type="Pfam" id="PF07734">
    <property type="entry name" value="FBA_1"/>
    <property type="match status" value="1"/>
</dbReference>
<evidence type="ECO:0000259" key="1">
    <source>
        <dbReference type="PROSITE" id="PS50181"/>
    </source>
</evidence>
<evidence type="ECO:0000313" key="2">
    <source>
        <dbReference type="EMBL" id="KEH41823.1"/>
    </source>
</evidence>
<gene>
    <name evidence="2" type="ordered locus">MTR_1g055055</name>
</gene>
<accession>A0A072VK72</accession>
<dbReference type="PROSITE" id="PS50181">
    <property type="entry name" value="FBOX"/>
    <property type="match status" value="1"/>
</dbReference>
<dbReference type="EMBL" id="CM001217">
    <property type="protein sequence ID" value="KEH41823.1"/>
    <property type="molecule type" value="Genomic_DNA"/>
</dbReference>
<dbReference type="HOGENOM" id="CLU_027176_1_4_1"/>
<dbReference type="InterPro" id="IPR017451">
    <property type="entry name" value="F-box-assoc_interact_dom"/>
</dbReference>
<dbReference type="SMART" id="SM00256">
    <property type="entry name" value="FBOX"/>
    <property type="match status" value="1"/>
</dbReference>
<evidence type="ECO:0000313" key="4">
    <source>
        <dbReference type="Proteomes" id="UP000002051"/>
    </source>
</evidence>
<keyword evidence="4" id="KW-1185">Reference proteome</keyword>
<evidence type="ECO:0000313" key="3">
    <source>
        <dbReference type="EnsemblPlants" id="KEH41823"/>
    </source>
</evidence>